<reference evidence="1" key="1">
    <citation type="submission" date="2023-04" db="EMBL/GenBank/DDBJ databases">
        <title>Draft Genome sequencing of Naganishia species isolated from polar environments using Oxford Nanopore Technology.</title>
        <authorList>
            <person name="Leo P."/>
            <person name="Venkateswaran K."/>
        </authorList>
    </citation>
    <scope>NUCLEOTIDE SEQUENCE</scope>
    <source>
        <strain evidence="1">MNA-CCFEE 5423</strain>
    </source>
</reference>
<protein>
    <submittedName>
        <fullName evidence="1">Uncharacterized protein</fullName>
    </submittedName>
</protein>
<dbReference type="Proteomes" id="UP001227268">
    <property type="component" value="Unassembled WGS sequence"/>
</dbReference>
<comment type="caution">
    <text evidence="1">The sequence shown here is derived from an EMBL/GenBank/DDBJ whole genome shotgun (WGS) entry which is preliminary data.</text>
</comment>
<evidence type="ECO:0000313" key="2">
    <source>
        <dbReference type="Proteomes" id="UP001227268"/>
    </source>
</evidence>
<accession>A0ACC2W7W1</accession>
<organism evidence="1 2">
    <name type="scientific">Naganishia friedmannii</name>
    <dbReference type="NCBI Taxonomy" id="89922"/>
    <lineage>
        <taxon>Eukaryota</taxon>
        <taxon>Fungi</taxon>
        <taxon>Dikarya</taxon>
        <taxon>Basidiomycota</taxon>
        <taxon>Agaricomycotina</taxon>
        <taxon>Tremellomycetes</taxon>
        <taxon>Filobasidiales</taxon>
        <taxon>Filobasidiaceae</taxon>
        <taxon>Naganishia</taxon>
    </lineage>
</organism>
<proteinExistence type="predicted"/>
<sequence>MRTASATGGTLYQPPIGNLDPALVKNPRHHHGLPEQSPLALLAKTAEARSQGKPLISLSSTAYVVAVNDTHTHWHCSYVEDLTGDIFLSNPSNSSMTEQTQSTPLASKWSSRNRYTSKMDVDAQLDPVTMGMLSLQTAEKLFDLFWSKLANYAAFLDYRIHALHHVRRSSTLLTCVILHNAARHTSTQTVLDAARLSMALDKHINSVLWPRILIGNNKSVEICQACMVWATFLAEPKPGEDDLGWSLFGHATVEIGLNLSPPPAPVQQTHDPALMARNSERTWLTCFIADRSWATQLGRPPLIAEASLTINLQDWPNNTTVASFEDQSIVALIKLRRILPTPYGRITRPTKPPPTLKGCASSQPWKNGVLTGWESTRRWMSLRDNIQRTNEKVALEHAALDLPDDVYQYGHNNFFTMLSLPIAVLIQSQEARTAPGGISETFAFWITTILERLKRPISQTPHREGVNQWHASFFEKALERVSTPGTVADSDIMEMLTVTIPGDLMDMISWDWPTVASEWDNHEDM</sequence>
<evidence type="ECO:0000313" key="1">
    <source>
        <dbReference type="EMBL" id="KAJ9107533.1"/>
    </source>
</evidence>
<name>A0ACC2W7W1_9TREE</name>
<dbReference type="EMBL" id="JASBWT010000002">
    <property type="protein sequence ID" value="KAJ9107533.1"/>
    <property type="molecule type" value="Genomic_DNA"/>
</dbReference>
<gene>
    <name evidence="1" type="ORF">QFC21_000990</name>
</gene>
<keyword evidence="2" id="KW-1185">Reference proteome</keyword>